<name>A0A7J9DHQ9_9ROSI</name>
<reference evidence="1 2" key="1">
    <citation type="journal article" date="2019" name="Genome Biol. Evol.">
        <title>Insights into the evolution of the New World diploid cottons (Gossypium, subgenus Houzingenia) based on genome sequencing.</title>
        <authorList>
            <person name="Grover C.E."/>
            <person name="Arick M.A. 2nd"/>
            <person name="Thrash A."/>
            <person name="Conover J.L."/>
            <person name="Sanders W.S."/>
            <person name="Peterson D.G."/>
            <person name="Frelichowski J.E."/>
            <person name="Scheffler J.A."/>
            <person name="Scheffler B.E."/>
            <person name="Wendel J.F."/>
        </authorList>
    </citation>
    <scope>NUCLEOTIDE SEQUENCE [LARGE SCALE GENOMIC DNA]</scope>
    <source>
        <strain evidence="1">8</strain>
        <tissue evidence="1">Leaf</tissue>
    </source>
</reference>
<accession>A0A7J9DHQ9</accession>
<evidence type="ECO:0000313" key="1">
    <source>
        <dbReference type="EMBL" id="MBA0760191.1"/>
    </source>
</evidence>
<keyword evidence="2" id="KW-1185">Reference proteome</keyword>
<organism evidence="1 2">
    <name type="scientific">Gossypium trilobum</name>
    <dbReference type="NCBI Taxonomy" id="34281"/>
    <lineage>
        <taxon>Eukaryota</taxon>
        <taxon>Viridiplantae</taxon>
        <taxon>Streptophyta</taxon>
        <taxon>Embryophyta</taxon>
        <taxon>Tracheophyta</taxon>
        <taxon>Spermatophyta</taxon>
        <taxon>Magnoliopsida</taxon>
        <taxon>eudicotyledons</taxon>
        <taxon>Gunneridae</taxon>
        <taxon>Pentapetalae</taxon>
        <taxon>rosids</taxon>
        <taxon>malvids</taxon>
        <taxon>Malvales</taxon>
        <taxon>Malvaceae</taxon>
        <taxon>Malvoideae</taxon>
        <taxon>Gossypium</taxon>
    </lineage>
</organism>
<sequence>MRFVLLHQVLSFLKDLLLFQSVFYTILY</sequence>
<proteinExistence type="predicted"/>
<dbReference type="EMBL" id="JABEZW010000002">
    <property type="protein sequence ID" value="MBA0760191.1"/>
    <property type="molecule type" value="Genomic_DNA"/>
</dbReference>
<gene>
    <name evidence="1" type="ORF">Gotri_022952</name>
</gene>
<protein>
    <submittedName>
        <fullName evidence="1">Uncharacterized protein</fullName>
    </submittedName>
</protein>
<evidence type="ECO:0000313" key="2">
    <source>
        <dbReference type="Proteomes" id="UP000593568"/>
    </source>
</evidence>
<dbReference type="AlphaFoldDB" id="A0A7J9DHQ9"/>
<dbReference type="Proteomes" id="UP000593568">
    <property type="component" value="Unassembled WGS sequence"/>
</dbReference>
<comment type="caution">
    <text evidence="1">The sequence shown here is derived from an EMBL/GenBank/DDBJ whole genome shotgun (WGS) entry which is preliminary data.</text>
</comment>